<dbReference type="Pfam" id="PF07603">
    <property type="entry name" value="Lcl_C"/>
    <property type="match status" value="1"/>
</dbReference>
<reference evidence="3 4" key="1">
    <citation type="submission" date="2017-09" db="EMBL/GenBank/DDBJ databases">
        <title>Depth-based differentiation of microbial function through sediment-hosted aquifers and enrichment of novel symbionts in the deep terrestrial subsurface.</title>
        <authorList>
            <person name="Probst A.J."/>
            <person name="Ladd B."/>
            <person name="Jarett J.K."/>
            <person name="Geller-Mcgrath D.E."/>
            <person name="Sieber C.M."/>
            <person name="Emerson J.B."/>
            <person name="Anantharaman K."/>
            <person name="Thomas B.C."/>
            <person name="Malmstrom R."/>
            <person name="Stieglmeier M."/>
            <person name="Klingl A."/>
            <person name="Woyke T."/>
            <person name="Ryan C.M."/>
            <person name="Banfield J.F."/>
        </authorList>
    </citation>
    <scope>NUCLEOTIDE SEQUENCE [LARGE SCALE GENOMIC DNA]</scope>
    <source>
        <strain evidence="3">CG23_combo_of_CG06-09_8_20_14_all_39_17</strain>
    </source>
</reference>
<dbReference type="PANTHER" id="PTHR47635">
    <property type="entry name" value="CUB DOMAIN-CONTAINING PROTEIN"/>
    <property type="match status" value="1"/>
</dbReference>
<protein>
    <recommendedName>
        <fullName evidence="2">Lcl C-terminal domain-containing protein</fullName>
    </recommendedName>
</protein>
<keyword evidence="1" id="KW-1133">Transmembrane helix</keyword>
<dbReference type="EMBL" id="PCRO01000028">
    <property type="protein sequence ID" value="PIP22747.1"/>
    <property type="molecule type" value="Genomic_DNA"/>
</dbReference>
<accession>A0A2G9YU41</accession>
<name>A0A2G9YU41_9BACT</name>
<evidence type="ECO:0000256" key="1">
    <source>
        <dbReference type="SAM" id="Phobius"/>
    </source>
</evidence>
<dbReference type="InterPro" id="IPR013320">
    <property type="entry name" value="ConA-like_dom_sf"/>
</dbReference>
<proteinExistence type="predicted"/>
<dbReference type="InterPro" id="IPR012902">
    <property type="entry name" value="N_methyl_site"/>
</dbReference>
<evidence type="ECO:0000259" key="2">
    <source>
        <dbReference type="Pfam" id="PF07603"/>
    </source>
</evidence>
<comment type="caution">
    <text evidence="3">The sequence shown here is derived from an EMBL/GenBank/DDBJ whole genome shotgun (WGS) entry which is preliminary data.</text>
</comment>
<dbReference type="InterPro" id="IPR011460">
    <property type="entry name" value="Lcl_C"/>
</dbReference>
<dbReference type="Gene3D" id="2.60.120.200">
    <property type="match status" value="2"/>
</dbReference>
<feature type="domain" description="Lcl C-terminal" evidence="2">
    <location>
        <begin position="174"/>
        <end position="259"/>
    </location>
</feature>
<dbReference type="SUPFAM" id="SSF54523">
    <property type="entry name" value="Pili subunits"/>
    <property type="match status" value="1"/>
</dbReference>
<evidence type="ECO:0000313" key="4">
    <source>
        <dbReference type="Proteomes" id="UP000229976"/>
    </source>
</evidence>
<evidence type="ECO:0000313" key="3">
    <source>
        <dbReference type="EMBL" id="PIP22747.1"/>
    </source>
</evidence>
<dbReference type="AlphaFoldDB" id="A0A2G9YU41"/>
<dbReference type="PANTHER" id="PTHR47635:SF2">
    <property type="entry name" value="LAMG-LIKE JELLYROLL FOLD DOMAIN-CONTAINING PROTEIN"/>
    <property type="match status" value="1"/>
</dbReference>
<dbReference type="InterPro" id="IPR045584">
    <property type="entry name" value="Pilin-like"/>
</dbReference>
<keyword evidence="1" id="KW-0812">Transmembrane</keyword>
<organism evidence="3 4">
    <name type="scientific">Candidatus Nealsonbacteria bacterium CG23_combo_of_CG06-09_8_20_14_all_39_17</name>
    <dbReference type="NCBI Taxonomy" id="1974722"/>
    <lineage>
        <taxon>Bacteria</taxon>
        <taxon>Candidatus Nealsoniibacteriota</taxon>
    </lineage>
</organism>
<dbReference type="SUPFAM" id="SSF49899">
    <property type="entry name" value="Concanavalin A-like lectins/glucanases"/>
    <property type="match status" value="2"/>
</dbReference>
<feature type="transmembrane region" description="Helical" evidence="1">
    <location>
        <begin position="6"/>
        <end position="30"/>
    </location>
</feature>
<keyword evidence="1" id="KW-0472">Membrane</keyword>
<dbReference type="Proteomes" id="UP000229976">
    <property type="component" value="Unassembled WGS sequence"/>
</dbReference>
<dbReference type="Pfam" id="PF13385">
    <property type="entry name" value="Laminin_G_3"/>
    <property type="match status" value="1"/>
</dbReference>
<dbReference type="NCBIfam" id="TIGR02532">
    <property type="entry name" value="IV_pilin_GFxxxE"/>
    <property type="match status" value="1"/>
</dbReference>
<sequence length="390" mass="42188">MRAKEAFALIELLVVVAIIGLLASVVLVTISNQREKARIAGVLKFSFGLQHALGDSVVGIWSFEEASGQLKDSSGYGNDGVYNGALWQQTGSPTRTYALGFDGSDDFVNVSNSANLNITDAITIEAWIKPGFQQSGGQAVNWYDVYGPSGTNEVVQIGDMYVARNTNTAGTNNDGVNSWGGAISWADGLTWLDKDDWRMPTMDELSTIYTNRASIGTYRASTYWSATDTGPINAVNIYFFNGYVNVSSKGGNRYVRAVRTANISYVPCTQKPEILNKGSDAYSLRLSLDTSILYGYISGNEITASISNPTDWHHVVMTFNGTKQQLFVDGNLKNTTTLGGKIVANINNVTIGNAFSGSIDEARIYSRALTAVEIQQHYAEGAGRHLADAK</sequence>
<gene>
    <name evidence="3" type="ORF">COX37_02305</name>
</gene>